<keyword evidence="2" id="KW-1185">Reference proteome</keyword>
<evidence type="ECO:0008006" key="3">
    <source>
        <dbReference type="Google" id="ProtNLM"/>
    </source>
</evidence>
<dbReference type="Proteomes" id="UP000027222">
    <property type="component" value="Unassembled WGS sequence"/>
</dbReference>
<gene>
    <name evidence="1" type="ORF">GALMADRAFT_146394</name>
</gene>
<evidence type="ECO:0000313" key="2">
    <source>
        <dbReference type="Proteomes" id="UP000027222"/>
    </source>
</evidence>
<dbReference type="EMBL" id="KL142408">
    <property type="protein sequence ID" value="KDR68437.1"/>
    <property type="molecule type" value="Genomic_DNA"/>
</dbReference>
<dbReference type="AlphaFoldDB" id="A0A067SEQ3"/>
<proteinExistence type="predicted"/>
<accession>A0A067SEQ3</accession>
<sequence length="410" mass="46575">MPTAELHTPVEVVEVVIDHLYNDTEALRACSLVARAWLPTSRYHLIPSVRVHLNNYEELLRLLAAPETRIALSVRHLMLARLAERENGWMNEVIPTLAKSFASITSLSLIGVKWRHLNPLSDSHLRTSFQKAKNFLLLDCNFSSLLEYLEVLCSFKIAEHLNIVMCNWNSGGHILPAHLTTPPSLRNLLIDGIYQPFLWWIVDQKHLRLEHFLVDEILASDLENIKTILYRVGSTLRHLQLRYSDTYLQLPSQPGPGLDLSQNTSLEKFKLTIGNPFSMYTGFPLQLNLSFVLPLLQSISSPCLHELRFRILVCSPGDLVAVDWYGIDNLAGEKVWGSSLTRVLIELTDITCESIPENFMEEAKAVIYPGLHYLATQGLLDVRFKPLPETPETIYALRQVAFKGLPLPRQ</sequence>
<dbReference type="HOGENOM" id="CLU_036316_4_1_1"/>
<reference evidence="2" key="1">
    <citation type="journal article" date="2014" name="Proc. Natl. Acad. Sci. U.S.A.">
        <title>Extensive sampling of basidiomycete genomes demonstrates inadequacy of the white-rot/brown-rot paradigm for wood decay fungi.</title>
        <authorList>
            <person name="Riley R."/>
            <person name="Salamov A.A."/>
            <person name="Brown D.W."/>
            <person name="Nagy L.G."/>
            <person name="Floudas D."/>
            <person name="Held B.W."/>
            <person name="Levasseur A."/>
            <person name="Lombard V."/>
            <person name="Morin E."/>
            <person name="Otillar R."/>
            <person name="Lindquist E.A."/>
            <person name="Sun H."/>
            <person name="LaButti K.M."/>
            <person name="Schmutz J."/>
            <person name="Jabbour D."/>
            <person name="Luo H."/>
            <person name="Baker S.E."/>
            <person name="Pisabarro A.G."/>
            <person name="Walton J.D."/>
            <person name="Blanchette R.A."/>
            <person name="Henrissat B."/>
            <person name="Martin F."/>
            <person name="Cullen D."/>
            <person name="Hibbett D.S."/>
            <person name="Grigoriev I.V."/>
        </authorList>
    </citation>
    <scope>NUCLEOTIDE SEQUENCE [LARGE SCALE GENOMIC DNA]</scope>
    <source>
        <strain evidence="2">CBS 339.88</strain>
    </source>
</reference>
<dbReference type="OrthoDB" id="2787007at2759"/>
<organism evidence="1 2">
    <name type="scientific">Galerina marginata (strain CBS 339.88)</name>
    <dbReference type="NCBI Taxonomy" id="685588"/>
    <lineage>
        <taxon>Eukaryota</taxon>
        <taxon>Fungi</taxon>
        <taxon>Dikarya</taxon>
        <taxon>Basidiomycota</taxon>
        <taxon>Agaricomycotina</taxon>
        <taxon>Agaricomycetes</taxon>
        <taxon>Agaricomycetidae</taxon>
        <taxon>Agaricales</taxon>
        <taxon>Agaricineae</taxon>
        <taxon>Strophariaceae</taxon>
        <taxon>Galerina</taxon>
    </lineage>
</organism>
<evidence type="ECO:0000313" key="1">
    <source>
        <dbReference type="EMBL" id="KDR68437.1"/>
    </source>
</evidence>
<name>A0A067SEQ3_GALM3</name>
<protein>
    <recommendedName>
        <fullName evidence="3">F-box domain-containing protein</fullName>
    </recommendedName>
</protein>